<gene>
    <name evidence="9" type="ORF">FHS48_002506</name>
</gene>
<keyword evidence="2" id="KW-1003">Cell membrane</keyword>
<evidence type="ECO:0000313" key="10">
    <source>
        <dbReference type="Proteomes" id="UP000544872"/>
    </source>
</evidence>
<feature type="transmembrane region" description="Helical" evidence="7">
    <location>
        <begin position="125"/>
        <end position="143"/>
    </location>
</feature>
<dbReference type="PANTHER" id="PTHR42920">
    <property type="entry name" value="OS03G0707200 PROTEIN-RELATED"/>
    <property type="match status" value="1"/>
</dbReference>
<feature type="region of interest" description="Disordered" evidence="6">
    <location>
        <begin position="295"/>
        <end position="324"/>
    </location>
</feature>
<feature type="transmembrane region" description="Helical" evidence="7">
    <location>
        <begin position="217"/>
        <end position="243"/>
    </location>
</feature>
<keyword evidence="4 7" id="KW-1133">Transmembrane helix</keyword>
<dbReference type="RefSeq" id="WP_184263890.1">
    <property type="nucleotide sequence ID" value="NZ_JACIIX010000009.1"/>
</dbReference>
<comment type="subcellular location">
    <subcellularLocation>
        <location evidence="1">Cell membrane</location>
        <topology evidence="1">Multi-pass membrane protein</topology>
    </subcellularLocation>
</comment>
<evidence type="ECO:0000256" key="4">
    <source>
        <dbReference type="ARBA" id="ARBA00022989"/>
    </source>
</evidence>
<evidence type="ECO:0000259" key="8">
    <source>
        <dbReference type="Pfam" id="PF00892"/>
    </source>
</evidence>
<feature type="transmembrane region" description="Helical" evidence="7">
    <location>
        <begin position="77"/>
        <end position="95"/>
    </location>
</feature>
<dbReference type="Proteomes" id="UP000544872">
    <property type="component" value="Unassembled WGS sequence"/>
</dbReference>
<dbReference type="InterPro" id="IPR051258">
    <property type="entry name" value="Diverse_Substrate_Transporter"/>
</dbReference>
<comment type="caution">
    <text evidence="9">The sequence shown here is derived from an EMBL/GenBank/DDBJ whole genome shotgun (WGS) entry which is preliminary data.</text>
</comment>
<sequence>MSAPVVAPVAGSRLAPMIALLSAMVSITAGASFAKALFPLVGPAGTTVLRLGLAALILGVVLRVWRTPLTRRSVRSGVLYGLSMGFMNLLLYMAIERIPLGIALAIEFTGPLTVAVLSSRRRSHFVWIGLALVGLALLLPSGSSHNGVEATGLDPIGMLMALGAGVCWGAYILLGQRAGADHGARAPAVGMICAALAIAPLALVLPTGAGLGGDGSLWSVAALALAVAVLSSAVPFTLEMFALRRLPARSFSVLTSCEPAVGAAMGFLLLGEALSLVSCAGIGLVVLASLGTTFGDPSPVPPPPERADRPDEDEDDGEPLREAA</sequence>
<protein>
    <submittedName>
        <fullName evidence="9">Inner membrane transporter RhtA</fullName>
    </submittedName>
</protein>
<accession>A0A7W9ZGH8</accession>
<evidence type="ECO:0000313" key="9">
    <source>
        <dbReference type="EMBL" id="MBB6211071.1"/>
    </source>
</evidence>
<dbReference type="EMBL" id="JACIIX010000009">
    <property type="protein sequence ID" value="MBB6211071.1"/>
    <property type="molecule type" value="Genomic_DNA"/>
</dbReference>
<feature type="transmembrane region" description="Helical" evidence="7">
    <location>
        <begin position="44"/>
        <end position="65"/>
    </location>
</feature>
<dbReference type="Pfam" id="PF00892">
    <property type="entry name" value="EamA"/>
    <property type="match status" value="1"/>
</dbReference>
<feature type="transmembrane region" description="Helical" evidence="7">
    <location>
        <begin position="155"/>
        <end position="174"/>
    </location>
</feature>
<evidence type="ECO:0000256" key="2">
    <source>
        <dbReference type="ARBA" id="ARBA00022475"/>
    </source>
</evidence>
<dbReference type="SUPFAM" id="SSF103481">
    <property type="entry name" value="Multidrug resistance efflux transporter EmrE"/>
    <property type="match status" value="2"/>
</dbReference>
<dbReference type="InterPro" id="IPR037185">
    <property type="entry name" value="EmrE-like"/>
</dbReference>
<evidence type="ECO:0000256" key="1">
    <source>
        <dbReference type="ARBA" id="ARBA00004651"/>
    </source>
</evidence>
<feature type="transmembrane region" description="Helical" evidence="7">
    <location>
        <begin position="101"/>
        <end position="118"/>
    </location>
</feature>
<keyword evidence="3 7" id="KW-0812">Transmembrane</keyword>
<dbReference type="AlphaFoldDB" id="A0A7W9ZGH8"/>
<proteinExistence type="predicted"/>
<evidence type="ECO:0000256" key="3">
    <source>
        <dbReference type="ARBA" id="ARBA00022692"/>
    </source>
</evidence>
<keyword evidence="10" id="KW-1185">Reference proteome</keyword>
<feature type="transmembrane region" description="Helical" evidence="7">
    <location>
        <begin position="186"/>
        <end position="205"/>
    </location>
</feature>
<dbReference type="PANTHER" id="PTHR42920:SF5">
    <property type="entry name" value="EAMA DOMAIN-CONTAINING PROTEIN"/>
    <property type="match status" value="1"/>
</dbReference>
<evidence type="ECO:0000256" key="5">
    <source>
        <dbReference type="ARBA" id="ARBA00023136"/>
    </source>
</evidence>
<evidence type="ECO:0000256" key="7">
    <source>
        <dbReference type="SAM" id="Phobius"/>
    </source>
</evidence>
<evidence type="ECO:0000256" key="6">
    <source>
        <dbReference type="SAM" id="MobiDB-lite"/>
    </source>
</evidence>
<feature type="domain" description="EamA" evidence="8">
    <location>
        <begin position="156"/>
        <end position="292"/>
    </location>
</feature>
<feature type="transmembrane region" description="Helical" evidence="7">
    <location>
        <begin position="264"/>
        <end position="290"/>
    </location>
</feature>
<dbReference type="GO" id="GO:0005886">
    <property type="term" value="C:plasma membrane"/>
    <property type="evidence" value="ECO:0007669"/>
    <property type="project" value="UniProtKB-SubCell"/>
</dbReference>
<organism evidence="9 10">
    <name type="scientific">Novispirillum itersonii</name>
    <name type="common">Aquaspirillum itersonii</name>
    <dbReference type="NCBI Taxonomy" id="189"/>
    <lineage>
        <taxon>Bacteria</taxon>
        <taxon>Pseudomonadati</taxon>
        <taxon>Pseudomonadota</taxon>
        <taxon>Alphaproteobacteria</taxon>
        <taxon>Rhodospirillales</taxon>
        <taxon>Novispirillaceae</taxon>
        <taxon>Novispirillum</taxon>
    </lineage>
</organism>
<keyword evidence="5 7" id="KW-0472">Membrane</keyword>
<reference evidence="9 10" key="1">
    <citation type="submission" date="2020-08" db="EMBL/GenBank/DDBJ databases">
        <title>Genomic Encyclopedia of Type Strains, Phase IV (KMG-IV): sequencing the most valuable type-strain genomes for metagenomic binning, comparative biology and taxonomic classification.</title>
        <authorList>
            <person name="Goeker M."/>
        </authorList>
    </citation>
    <scope>NUCLEOTIDE SEQUENCE [LARGE SCALE GENOMIC DNA]</scope>
    <source>
        <strain evidence="9 10">DSM 11590</strain>
    </source>
</reference>
<dbReference type="InterPro" id="IPR000620">
    <property type="entry name" value="EamA_dom"/>
</dbReference>
<name>A0A7W9ZGH8_NOVIT</name>